<keyword evidence="3" id="KW-0472">Membrane</keyword>
<feature type="coiled-coil region" evidence="1">
    <location>
        <begin position="121"/>
        <end position="155"/>
    </location>
</feature>
<evidence type="ECO:0008006" key="6">
    <source>
        <dbReference type="Google" id="ProtNLM"/>
    </source>
</evidence>
<evidence type="ECO:0000313" key="5">
    <source>
        <dbReference type="Proteomes" id="UP001521184"/>
    </source>
</evidence>
<keyword evidence="1" id="KW-0175">Coiled coil</keyword>
<feature type="transmembrane region" description="Helical" evidence="3">
    <location>
        <begin position="6"/>
        <end position="27"/>
    </location>
</feature>
<evidence type="ECO:0000313" key="4">
    <source>
        <dbReference type="EMBL" id="KAL1640690.1"/>
    </source>
</evidence>
<name>A0ABR3TMS9_9PEZI</name>
<keyword evidence="3" id="KW-1133">Transmembrane helix</keyword>
<reference evidence="4 5" key="1">
    <citation type="journal article" date="2023" name="Plant Dis.">
        <title>First Report of Diplodia intermedia Causing Canker and Dieback Diseases on Apple Trees in Canada.</title>
        <authorList>
            <person name="Ellouze W."/>
            <person name="Ilyukhin E."/>
            <person name="Sulman M."/>
            <person name="Ali S."/>
        </authorList>
    </citation>
    <scope>NUCLEOTIDE SEQUENCE [LARGE SCALE GENOMIC DNA]</scope>
    <source>
        <strain evidence="4 5">M45-28</strain>
    </source>
</reference>
<keyword evidence="5" id="KW-1185">Reference proteome</keyword>
<comment type="caution">
    <text evidence="4">The sequence shown here is derived from an EMBL/GenBank/DDBJ whole genome shotgun (WGS) entry which is preliminary data.</text>
</comment>
<gene>
    <name evidence="4" type="ORF">SLS58_006704</name>
</gene>
<evidence type="ECO:0000256" key="2">
    <source>
        <dbReference type="SAM" id="MobiDB-lite"/>
    </source>
</evidence>
<proteinExistence type="predicted"/>
<dbReference type="EMBL" id="JAKEKT020000047">
    <property type="protein sequence ID" value="KAL1640690.1"/>
    <property type="molecule type" value="Genomic_DNA"/>
</dbReference>
<feature type="region of interest" description="Disordered" evidence="2">
    <location>
        <begin position="41"/>
        <end position="77"/>
    </location>
</feature>
<protein>
    <recommendedName>
        <fullName evidence="6">Transmembrane protein</fullName>
    </recommendedName>
</protein>
<evidence type="ECO:0000256" key="3">
    <source>
        <dbReference type="SAM" id="Phobius"/>
    </source>
</evidence>
<keyword evidence="3" id="KW-0812">Transmembrane</keyword>
<dbReference type="Proteomes" id="UP001521184">
    <property type="component" value="Unassembled WGS sequence"/>
</dbReference>
<accession>A0ABR3TMS9</accession>
<sequence>MYTLAILVGYAVFALFHIASIIINRIYLRIRGDRAPHDAEAGFSPKSLGGHDQRYNAAPHSPHADSKTAQKGAAADEPAANGEAAFKGLTADELAAFNAQMTHIFGVVESMIKCFIKDAETERLKRQLQLAKDKAEWAERVVGRLKERLRELDEENVIWRRFADELSGIV</sequence>
<evidence type="ECO:0000256" key="1">
    <source>
        <dbReference type="SAM" id="Coils"/>
    </source>
</evidence>
<organism evidence="4 5">
    <name type="scientific">Diplodia intermedia</name>
    <dbReference type="NCBI Taxonomy" id="856260"/>
    <lineage>
        <taxon>Eukaryota</taxon>
        <taxon>Fungi</taxon>
        <taxon>Dikarya</taxon>
        <taxon>Ascomycota</taxon>
        <taxon>Pezizomycotina</taxon>
        <taxon>Dothideomycetes</taxon>
        <taxon>Dothideomycetes incertae sedis</taxon>
        <taxon>Botryosphaeriales</taxon>
        <taxon>Botryosphaeriaceae</taxon>
        <taxon>Diplodia</taxon>
    </lineage>
</organism>